<dbReference type="AlphaFoldDB" id="A0A437MNA0"/>
<reference evidence="2 3" key="1">
    <citation type="submission" date="2019-01" db="EMBL/GenBank/DDBJ databases">
        <authorList>
            <person name="Chen W.-M."/>
        </authorList>
    </citation>
    <scope>NUCLEOTIDE SEQUENCE [LARGE SCALE GENOMIC DNA]</scope>
    <source>
        <strain evidence="2 3">CCP-6</strain>
    </source>
</reference>
<sequence>MSVLTRLWPFQRKSAGDSWEDVFRRLFGGRETKAGITLTADTAMQVTAVLRCVLVIADGIATVPLKVFRKDASTGRREVATDHPLLDLLAVEPNDWQDALQFRETLAMHVALLGNAYVFINRVRGQISELLPLDPSRVMVKRGADLRLTYTVTSEAGIAQQFPAEAIWHLRGPSWNSWMGMEPLRMAREAIGLSVALETSHASLHKNGVQSTGMYSVEGSMTPDQYKFLRAWIEQHNAGAHHAGKPLLLDRAAKWTPLTMSGVDAQHLETRRHQIEEICRAFGVMPIMVGYSDKASTYASAEQMFLAHAVHTIRPWHRRFEASITRTLLTKADRDAGLYPKFLDAELLRGAAKDRAEFYRSGIAAGWLMRNEAREWEELDPKDGLSEPLSPSNMVVGNPPATSPNP</sequence>
<dbReference type="NCBIfam" id="TIGR01537">
    <property type="entry name" value="portal_HK97"/>
    <property type="match status" value="1"/>
</dbReference>
<dbReference type="EMBL" id="SACL01000001">
    <property type="protein sequence ID" value="RVT99090.1"/>
    <property type="molecule type" value="Genomic_DNA"/>
</dbReference>
<dbReference type="Proteomes" id="UP000282957">
    <property type="component" value="Unassembled WGS sequence"/>
</dbReference>
<comment type="caution">
    <text evidence="2">The sequence shown here is derived from an EMBL/GenBank/DDBJ whole genome shotgun (WGS) entry which is preliminary data.</text>
</comment>
<evidence type="ECO:0000313" key="2">
    <source>
        <dbReference type="EMBL" id="RVT99090.1"/>
    </source>
</evidence>
<dbReference type="RefSeq" id="WP_127785761.1">
    <property type="nucleotide sequence ID" value="NZ_SACL01000001.1"/>
</dbReference>
<name>A0A437MNA0_9PROT</name>
<dbReference type="Pfam" id="PF04860">
    <property type="entry name" value="Phage_portal"/>
    <property type="match status" value="1"/>
</dbReference>
<dbReference type="InterPro" id="IPR006944">
    <property type="entry name" value="Phage/GTA_portal"/>
</dbReference>
<dbReference type="InterPro" id="IPR006427">
    <property type="entry name" value="Portal_HK97"/>
</dbReference>
<protein>
    <submittedName>
        <fullName evidence="2">Phage portal protein</fullName>
    </submittedName>
</protein>
<proteinExistence type="predicted"/>
<evidence type="ECO:0000313" key="3">
    <source>
        <dbReference type="Proteomes" id="UP000282957"/>
    </source>
</evidence>
<gene>
    <name evidence="2" type="ORF">EOD42_03005</name>
</gene>
<organism evidence="2 3">
    <name type="scientific">Rhodovarius crocodyli</name>
    <dbReference type="NCBI Taxonomy" id="1979269"/>
    <lineage>
        <taxon>Bacteria</taxon>
        <taxon>Pseudomonadati</taxon>
        <taxon>Pseudomonadota</taxon>
        <taxon>Alphaproteobacteria</taxon>
        <taxon>Acetobacterales</taxon>
        <taxon>Roseomonadaceae</taxon>
        <taxon>Rhodovarius</taxon>
    </lineage>
</organism>
<keyword evidence="3" id="KW-1185">Reference proteome</keyword>
<evidence type="ECO:0000256" key="1">
    <source>
        <dbReference type="SAM" id="MobiDB-lite"/>
    </source>
</evidence>
<accession>A0A437MNA0</accession>
<feature type="region of interest" description="Disordered" evidence="1">
    <location>
        <begin position="378"/>
        <end position="406"/>
    </location>
</feature>
<dbReference type="OrthoDB" id="7592047at2"/>